<organism evidence="2 3">
    <name type="scientific">Ignatzschineria ureiclastica</name>
    <dbReference type="NCBI Taxonomy" id="472582"/>
    <lineage>
        <taxon>Bacteria</taxon>
        <taxon>Pseudomonadati</taxon>
        <taxon>Pseudomonadota</taxon>
        <taxon>Gammaproteobacteria</taxon>
        <taxon>Cardiobacteriales</taxon>
        <taxon>Ignatzschineriaceae</taxon>
        <taxon>Ignatzschineria</taxon>
    </lineage>
</organism>
<sequence length="150" mass="17251">MKQSCVVVDVDGTLAAFDVARVEQWVLEEDKNWDDFFEFMAEAEVIAPVQRLVQILKASGEKIVICSGRPRSHQAYTEAWLTKHNIPFDGVYLRYEEDDALPDEVVKEKLLAHMRQDGFEPWLVLDDRTSVVNFWREAGLQCLQCAPGDY</sequence>
<name>A0A2U2ACB3_9GAMM</name>
<dbReference type="SUPFAM" id="SSF56784">
    <property type="entry name" value="HAD-like"/>
    <property type="match status" value="1"/>
</dbReference>
<gene>
    <name evidence="2" type="ORF">DC083_09740</name>
</gene>
<dbReference type="OrthoDB" id="7592866at2"/>
<dbReference type="InterPro" id="IPR056782">
    <property type="entry name" value="HAD_PNKP"/>
</dbReference>
<dbReference type="InterPro" id="IPR023214">
    <property type="entry name" value="HAD_sf"/>
</dbReference>
<proteinExistence type="predicted"/>
<feature type="domain" description="Polynucleotide kinase PNKP phosphatase" evidence="1">
    <location>
        <begin position="4"/>
        <end position="150"/>
    </location>
</feature>
<protein>
    <submittedName>
        <fullName evidence="2">Polynucleotide kinase</fullName>
    </submittedName>
</protein>
<evidence type="ECO:0000313" key="2">
    <source>
        <dbReference type="EMBL" id="PWD80296.1"/>
    </source>
</evidence>
<evidence type="ECO:0000313" key="3">
    <source>
        <dbReference type="Proteomes" id="UP000245020"/>
    </source>
</evidence>
<accession>A0A2U2ACB3</accession>
<dbReference type="EMBL" id="QEWQ01000009">
    <property type="protein sequence ID" value="PWD80296.1"/>
    <property type="molecule type" value="Genomic_DNA"/>
</dbReference>
<dbReference type="InterPro" id="IPR036412">
    <property type="entry name" value="HAD-like_sf"/>
</dbReference>
<dbReference type="Gene3D" id="3.40.50.1000">
    <property type="entry name" value="HAD superfamily/HAD-like"/>
    <property type="match status" value="1"/>
</dbReference>
<evidence type="ECO:0000259" key="1">
    <source>
        <dbReference type="Pfam" id="PF25109"/>
    </source>
</evidence>
<keyword evidence="3" id="KW-1185">Reference proteome</keyword>
<comment type="caution">
    <text evidence="2">The sequence shown here is derived from an EMBL/GenBank/DDBJ whole genome shotgun (WGS) entry which is preliminary data.</text>
</comment>
<reference evidence="3" key="1">
    <citation type="submission" date="2018-05" db="EMBL/GenBank/DDBJ databases">
        <title>Ignatzschineria dubaiensis sp. nov., isolated from necrotic foot tissues of dromedaries (Camelus dromedarius) and associated maggots in Dubai, United Arab Emirates.</title>
        <authorList>
            <person name="Tsang C.C."/>
            <person name="Tang J.Y.M."/>
            <person name="Fong J.Y.H."/>
            <person name="Kinne J."/>
            <person name="Lee H.H."/>
            <person name="Joseph M."/>
            <person name="Jose S."/>
            <person name="Schuster R.K."/>
            <person name="Tang Y."/>
            <person name="Sivakumar S."/>
            <person name="Chen J.H.K."/>
            <person name="Teng J.L.L."/>
            <person name="Lau S.K.P."/>
            <person name="Wernery U."/>
            <person name="Woo P.C.Y."/>
        </authorList>
    </citation>
    <scope>NUCLEOTIDE SEQUENCE [LARGE SCALE GENOMIC DNA]</scope>
    <source>
        <strain evidence="3">KCTC 22644</strain>
    </source>
</reference>
<dbReference type="AlphaFoldDB" id="A0A2U2ACB3"/>
<dbReference type="RefSeq" id="WP_109190011.1">
    <property type="nucleotide sequence ID" value="NZ_BMYA01000007.1"/>
</dbReference>
<keyword evidence="2" id="KW-0418">Kinase</keyword>
<dbReference type="GO" id="GO:0016301">
    <property type="term" value="F:kinase activity"/>
    <property type="evidence" value="ECO:0007669"/>
    <property type="project" value="UniProtKB-KW"/>
</dbReference>
<dbReference type="Proteomes" id="UP000245020">
    <property type="component" value="Unassembled WGS sequence"/>
</dbReference>
<dbReference type="Pfam" id="PF25109">
    <property type="entry name" value="HAD_PNKP"/>
    <property type="match status" value="1"/>
</dbReference>
<keyword evidence="2" id="KW-0808">Transferase</keyword>